<evidence type="ECO:0000256" key="1">
    <source>
        <dbReference type="SAM" id="Coils"/>
    </source>
</evidence>
<reference evidence="2 3" key="1">
    <citation type="submission" date="2018-03" db="EMBL/GenBank/DDBJ databases">
        <title>Draft genome sequences of four Enterococcus mundtii strains isolated from beef slaughterhouses in Kenya.</title>
        <authorList>
            <person name="Wambui J."/>
            <person name="Stevens M."/>
            <person name="Njage P."/>
            <person name="Stephan R."/>
            <person name="Tasara T."/>
        </authorList>
    </citation>
    <scope>NUCLEOTIDE SEQUENCE [LARGE SCALE GENOMIC DNA]</scope>
    <source>
        <strain evidence="2 3">H18-EM</strain>
    </source>
</reference>
<sequence>MQSNKQLVMAVNSSDHLSTSPTFTTNLVGGYNKAEVDSLLEKLKGEQEAMNHRIQELTRENTKKTTELINLIKANATVSSILKEKMTKINVLEKSSPTKQTEKLTDTIQTTQAKEALSIEKESIHCLKNELKQRLHEFEDFRTRNIEAWRHSMALLNEEINESTRKHERNVGLVQQKKFGG</sequence>
<dbReference type="Proteomes" id="UP000244022">
    <property type="component" value="Unassembled WGS sequence"/>
</dbReference>
<accession>A0A2T5DEI0</accession>
<proteinExistence type="predicted"/>
<name>A0A2T5DEI0_ENTMU</name>
<feature type="coiled-coil region" evidence="1">
    <location>
        <begin position="40"/>
        <end position="74"/>
    </location>
</feature>
<organism evidence="2 3">
    <name type="scientific">Enterococcus mundtii</name>
    <dbReference type="NCBI Taxonomy" id="53346"/>
    <lineage>
        <taxon>Bacteria</taxon>
        <taxon>Bacillati</taxon>
        <taxon>Bacillota</taxon>
        <taxon>Bacilli</taxon>
        <taxon>Lactobacillales</taxon>
        <taxon>Enterococcaceae</taxon>
        <taxon>Enterococcus</taxon>
    </lineage>
</organism>
<dbReference type="EMBL" id="PYGR01000010">
    <property type="protein sequence ID" value="PTO36386.1"/>
    <property type="molecule type" value="Genomic_DNA"/>
</dbReference>
<evidence type="ECO:0000313" key="3">
    <source>
        <dbReference type="Proteomes" id="UP000244022"/>
    </source>
</evidence>
<dbReference type="AlphaFoldDB" id="A0A2T5DEI0"/>
<protein>
    <submittedName>
        <fullName evidence="2">Uncharacterized protein</fullName>
    </submittedName>
</protein>
<gene>
    <name evidence="2" type="ORF">C6N14_04035</name>
</gene>
<keyword evidence="1" id="KW-0175">Coiled coil</keyword>
<evidence type="ECO:0000313" key="2">
    <source>
        <dbReference type="EMBL" id="PTO36386.1"/>
    </source>
</evidence>
<comment type="caution">
    <text evidence="2">The sequence shown here is derived from an EMBL/GenBank/DDBJ whole genome shotgun (WGS) entry which is preliminary data.</text>
</comment>